<accession>A0A5B9MHC6</accession>
<feature type="domain" description="Gfo/Idh/MocA-like oxidoreductase bacterial type C-terminal" evidence="2">
    <location>
        <begin position="343"/>
        <end position="425"/>
    </location>
</feature>
<dbReference type="PROSITE" id="PS51318">
    <property type="entry name" value="TAT"/>
    <property type="match status" value="1"/>
</dbReference>
<proteinExistence type="predicted"/>
<dbReference type="Proteomes" id="UP000321353">
    <property type="component" value="Chromosome"/>
</dbReference>
<dbReference type="Gene3D" id="3.30.360.10">
    <property type="entry name" value="Dihydrodipicolinate Reductase, domain 2"/>
    <property type="match status" value="1"/>
</dbReference>
<dbReference type="GO" id="GO:0050112">
    <property type="term" value="F:inositol 2-dehydrogenase (NAD+) activity"/>
    <property type="evidence" value="ECO:0007669"/>
    <property type="project" value="UniProtKB-EC"/>
</dbReference>
<dbReference type="PANTHER" id="PTHR43818">
    <property type="entry name" value="BCDNA.GH03377"/>
    <property type="match status" value="1"/>
</dbReference>
<dbReference type="InterPro" id="IPR036291">
    <property type="entry name" value="NAD(P)-bd_dom_sf"/>
</dbReference>
<sequence length="428" mass="47410">MVMSNRRTLLKAAGIAAVSPLALGTAIRPRPASAAASERIRLGVIGIGPRCRYVLGGMLKHADVECVTIADVQATRREQGKQLVDQQYGNTNCETVIDFRRVLDRKDIDAVLIATGDRWHATASMLAAEAGKDVYSEKPCGITIDLCRRLSETIERTGRVFQAGTQRRTVANFAQAVQLAHSGKLGKLQTLHATVYIPEINTTWLPGQPTPDRQVCDWNLWLGPAPWRPFHQDYVNGRWRGYVDFDSGARLLDWGAHTVDLCQWANQADETMPVEYTPDETGITAQYESGVKLRIHFLETPFGQRPGWVQSLGTCPVRFEGTQGSVEVGDSGGIVIKPESIGSGLPELPKKKSGLDVEAHSRNFLDCIKSRQLPNANHVVMRRSHTASHAAALSWLLQRTLRVDPATETFVGDDEANRLRFRPERDWA</sequence>
<dbReference type="InterPro" id="IPR006311">
    <property type="entry name" value="TAT_signal"/>
</dbReference>
<dbReference type="Gene3D" id="3.40.50.720">
    <property type="entry name" value="NAD(P)-binding Rossmann-like Domain"/>
    <property type="match status" value="1"/>
</dbReference>
<dbReference type="InterPro" id="IPR050463">
    <property type="entry name" value="Gfo/Idh/MocA_oxidrdct_glycsds"/>
</dbReference>
<name>A0A5B9MHC6_9BACT</name>
<organism evidence="3 4">
    <name type="scientific">Stieleria maiorica</name>
    <dbReference type="NCBI Taxonomy" id="2795974"/>
    <lineage>
        <taxon>Bacteria</taxon>
        <taxon>Pseudomonadati</taxon>
        <taxon>Planctomycetota</taxon>
        <taxon>Planctomycetia</taxon>
        <taxon>Pirellulales</taxon>
        <taxon>Pirellulaceae</taxon>
        <taxon>Stieleria</taxon>
    </lineage>
</organism>
<dbReference type="AlphaFoldDB" id="A0A5B9MHC6"/>
<dbReference type="SUPFAM" id="SSF55347">
    <property type="entry name" value="Glyceraldehyde-3-phosphate dehydrogenase-like, C-terminal domain"/>
    <property type="match status" value="1"/>
</dbReference>
<evidence type="ECO:0000259" key="2">
    <source>
        <dbReference type="Pfam" id="PF19051"/>
    </source>
</evidence>
<dbReference type="KEGG" id="smam:Mal15_30930"/>
<dbReference type="InterPro" id="IPR000683">
    <property type="entry name" value="Gfo/Idh/MocA-like_OxRdtase_N"/>
</dbReference>
<dbReference type="PANTHER" id="PTHR43818:SF5">
    <property type="entry name" value="OXIDOREDUCTASE FAMILY PROTEIN"/>
    <property type="match status" value="1"/>
</dbReference>
<dbReference type="Pfam" id="PF19051">
    <property type="entry name" value="GFO_IDH_MocA_C2"/>
    <property type="match status" value="2"/>
</dbReference>
<dbReference type="InterPro" id="IPR043906">
    <property type="entry name" value="Gfo/Idh/MocA_OxRdtase_bact_C"/>
</dbReference>
<feature type="domain" description="Gfo/Idh/MocA-like oxidoreductase bacterial type C-terminal" evidence="2">
    <location>
        <begin position="208"/>
        <end position="277"/>
    </location>
</feature>
<reference evidence="3 4" key="1">
    <citation type="submission" date="2019-02" db="EMBL/GenBank/DDBJ databases">
        <title>Planctomycetal bacteria perform biofilm scaping via a novel small molecule.</title>
        <authorList>
            <person name="Jeske O."/>
            <person name="Boedeker C."/>
            <person name="Wiegand S."/>
            <person name="Breitling P."/>
            <person name="Kallscheuer N."/>
            <person name="Jogler M."/>
            <person name="Rohde M."/>
            <person name="Petersen J."/>
            <person name="Medema M.H."/>
            <person name="Surup F."/>
            <person name="Jogler C."/>
        </authorList>
    </citation>
    <scope>NUCLEOTIDE SEQUENCE [LARGE SCALE GENOMIC DNA]</scope>
    <source>
        <strain evidence="3 4">Mal15</strain>
    </source>
</reference>
<protein>
    <submittedName>
        <fullName evidence="3">Inositol 2-dehydrogenase</fullName>
        <ecNumber evidence="3">1.1.1.18</ecNumber>
    </submittedName>
</protein>
<dbReference type="Pfam" id="PF01408">
    <property type="entry name" value="GFO_IDH_MocA"/>
    <property type="match status" value="1"/>
</dbReference>
<dbReference type="SUPFAM" id="SSF51735">
    <property type="entry name" value="NAD(P)-binding Rossmann-fold domains"/>
    <property type="match status" value="1"/>
</dbReference>
<evidence type="ECO:0000313" key="3">
    <source>
        <dbReference type="EMBL" id="QEF99034.1"/>
    </source>
</evidence>
<evidence type="ECO:0000259" key="1">
    <source>
        <dbReference type="Pfam" id="PF01408"/>
    </source>
</evidence>
<evidence type="ECO:0000313" key="4">
    <source>
        <dbReference type="Proteomes" id="UP000321353"/>
    </source>
</evidence>
<dbReference type="GO" id="GO:0000166">
    <property type="term" value="F:nucleotide binding"/>
    <property type="evidence" value="ECO:0007669"/>
    <property type="project" value="InterPro"/>
</dbReference>
<feature type="domain" description="Gfo/Idh/MocA-like oxidoreductase N-terminal" evidence="1">
    <location>
        <begin position="40"/>
        <end position="164"/>
    </location>
</feature>
<keyword evidence="4" id="KW-1185">Reference proteome</keyword>
<dbReference type="EMBL" id="CP036264">
    <property type="protein sequence ID" value="QEF99034.1"/>
    <property type="molecule type" value="Genomic_DNA"/>
</dbReference>
<keyword evidence="3" id="KW-0560">Oxidoreductase</keyword>
<dbReference type="EC" id="1.1.1.18" evidence="3"/>
<gene>
    <name evidence="3" type="primary">iolG_7</name>
    <name evidence="3" type="ORF">Mal15_30930</name>
</gene>